<accession>A0A0A1U7V8</accession>
<proteinExistence type="predicted"/>
<dbReference type="Proteomes" id="UP000014680">
    <property type="component" value="Unassembled WGS sequence"/>
</dbReference>
<reference evidence="1 2" key="1">
    <citation type="submission" date="2012-10" db="EMBL/GenBank/DDBJ databases">
        <authorList>
            <person name="Zafar N."/>
            <person name="Inman J."/>
            <person name="Hall N."/>
            <person name="Lorenzi H."/>
            <person name="Caler E."/>
        </authorList>
    </citation>
    <scope>NUCLEOTIDE SEQUENCE [LARGE SCALE GENOMIC DNA]</scope>
    <source>
        <strain evidence="1 2">IP1</strain>
    </source>
</reference>
<keyword evidence="2" id="KW-1185">Reference proteome</keyword>
<organism evidence="1 2">
    <name type="scientific">Entamoeba invadens IP1</name>
    <dbReference type="NCBI Taxonomy" id="370355"/>
    <lineage>
        <taxon>Eukaryota</taxon>
        <taxon>Amoebozoa</taxon>
        <taxon>Evosea</taxon>
        <taxon>Archamoebae</taxon>
        <taxon>Mastigamoebida</taxon>
        <taxon>Entamoebidae</taxon>
        <taxon>Entamoeba</taxon>
    </lineage>
</organism>
<evidence type="ECO:0000313" key="1">
    <source>
        <dbReference type="EMBL" id="ELP88030.1"/>
    </source>
</evidence>
<dbReference type="EMBL" id="KB206772">
    <property type="protein sequence ID" value="ELP88030.1"/>
    <property type="molecule type" value="Genomic_DNA"/>
</dbReference>
<dbReference type="VEuPathDB" id="AmoebaDB:EIN_419890"/>
<dbReference type="GeneID" id="14886957"/>
<sequence length="190" mass="21440">MSATKPSRNKNTKIESRARIDGSLYKKLKITQKALGYANLSDFIQFLLNEFSKEEQVVIQDEFFQTESFWSQVIQTLLQNGVLTPESLVNGVSTDPYIFQQIIQLFQGQQIQQLQETQIPLDVTPPTHVECHCASDCKCRAANYTLSDCISMTCQSDCCTISSYVDDENKVKFVCSCCAGHFLEPVETVN</sequence>
<dbReference type="RefSeq" id="XP_004254801.1">
    <property type="nucleotide sequence ID" value="XM_004254753.1"/>
</dbReference>
<evidence type="ECO:0000313" key="2">
    <source>
        <dbReference type="Proteomes" id="UP000014680"/>
    </source>
</evidence>
<protein>
    <submittedName>
        <fullName evidence="1">Uncharacterized protein</fullName>
    </submittedName>
</protein>
<gene>
    <name evidence="1" type="ORF">EIN_419890</name>
</gene>
<dbReference type="KEGG" id="eiv:EIN_419890"/>
<name>A0A0A1U7V8_ENTIV</name>
<dbReference type="AlphaFoldDB" id="A0A0A1U7V8"/>